<evidence type="ECO:0000313" key="3">
    <source>
        <dbReference type="Proteomes" id="UP000019141"/>
    </source>
</evidence>
<dbReference type="PROSITE" id="PS50837">
    <property type="entry name" value="NACHT"/>
    <property type="match status" value="1"/>
</dbReference>
<dbReference type="AlphaFoldDB" id="W4LBW8"/>
<proteinExistence type="predicted"/>
<dbReference type="Gene3D" id="3.40.50.300">
    <property type="entry name" value="P-loop containing nucleotide triphosphate hydrolases"/>
    <property type="match status" value="1"/>
</dbReference>
<keyword evidence="3" id="KW-1185">Reference proteome</keyword>
<dbReference type="SUPFAM" id="SSF52540">
    <property type="entry name" value="P-loop containing nucleoside triphosphate hydrolases"/>
    <property type="match status" value="1"/>
</dbReference>
<evidence type="ECO:0000313" key="2">
    <source>
        <dbReference type="EMBL" id="ETW95225.1"/>
    </source>
</evidence>
<comment type="caution">
    <text evidence="2">The sequence shown here is derived from an EMBL/GenBank/DDBJ whole genome shotgun (WGS) entry which is preliminary data.</text>
</comment>
<dbReference type="InterPro" id="IPR007111">
    <property type="entry name" value="NACHT_NTPase"/>
</dbReference>
<sequence length="425" mass="48415">MPDSIVDQVVDFYEELFGQMFSEPFRAQIDNRIRRNSVLRQVEAAADAASQSLIRFFVNQEMTEQQVADILSGFNTLSDRLRLDDIANPNTTPEAIVESLLDGLPCRESVQRAIHDTVFRVALNSIVQVLMRVGAVMAEWQKLKFSDTFELPRRVTHRLNQISEQLDAIGQSGTSAADERYELLYRDYLMQRFYRVEAGTVRMTTNLEVDLRELFVMPRVIARPMRSLHDAEPDEAATLMNLAAARQFFADRNGSDQNEDEQAALEQVRDTALCVIIGAPGSGKSTFLEWLQLQIAAVEEEFVLNGQQAIPLLLRMRQLDPLDLPRGAALIEKATASQDRATLMPQGWLDRQMQAGCVLFMLDGLDEVDPQLRDRYVLPWLLELYQRYPACRYLERVAKFLRGQSLPSGFSLCSFSFLLLRLKLI</sequence>
<protein>
    <recommendedName>
        <fullName evidence="1">NACHT domain-containing protein</fullName>
    </recommendedName>
</protein>
<dbReference type="EMBL" id="AZHW01000942">
    <property type="protein sequence ID" value="ETW95225.1"/>
    <property type="molecule type" value="Genomic_DNA"/>
</dbReference>
<name>W4LBW8_ENTF1</name>
<gene>
    <name evidence="2" type="ORF">ETSY1_31530</name>
</gene>
<dbReference type="HOGENOM" id="CLU_645089_0_0_7"/>
<dbReference type="InterPro" id="IPR027417">
    <property type="entry name" value="P-loop_NTPase"/>
</dbReference>
<evidence type="ECO:0000259" key="1">
    <source>
        <dbReference type="PROSITE" id="PS50837"/>
    </source>
</evidence>
<feature type="domain" description="NACHT" evidence="1">
    <location>
        <begin position="272"/>
        <end position="368"/>
    </location>
</feature>
<reference evidence="2 3" key="1">
    <citation type="journal article" date="2014" name="Nature">
        <title>An environmental bacterial taxon with a large and distinct metabolic repertoire.</title>
        <authorList>
            <person name="Wilson M.C."/>
            <person name="Mori T."/>
            <person name="Ruckert C."/>
            <person name="Uria A.R."/>
            <person name="Helf M.J."/>
            <person name="Takada K."/>
            <person name="Gernert C."/>
            <person name="Steffens U.A."/>
            <person name="Heycke N."/>
            <person name="Schmitt S."/>
            <person name="Rinke C."/>
            <person name="Helfrich E.J."/>
            <person name="Brachmann A.O."/>
            <person name="Gurgui C."/>
            <person name="Wakimoto T."/>
            <person name="Kracht M."/>
            <person name="Crusemann M."/>
            <person name="Hentschel U."/>
            <person name="Abe I."/>
            <person name="Matsunaga S."/>
            <person name="Kalinowski J."/>
            <person name="Takeyama H."/>
            <person name="Piel J."/>
        </authorList>
    </citation>
    <scope>NUCLEOTIDE SEQUENCE [LARGE SCALE GENOMIC DNA]</scope>
    <source>
        <strain evidence="3">TSY1</strain>
    </source>
</reference>
<dbReference type="Proteomes" id="UP000019141">
    <property type="component" value="Unassembled WGS sequence"/>
</dbReference>
<dbReference type="Pfam" id="PF05729">
    <property type="entry name" value="NACHT"/>
    <property type="match status" value="1"/>
</dbReference>
<organism evidence="2 3">
    <name type="scientific">Entotheonella factor</name>
    <dbReference type="NCBI Taxonomy" id="1429438"/>
    <lineage>
        <taxon>Bacteria</taxon>
        <taxon>Pseudomonadati</taxon>
        <taxon>Nitrospinota/Tectimicrobiota group</taxon>
        <taxon>Candidatus Tectimicrobiota</taxon>
        <taxon>Candidatus Entotheonellia</taxon>
        <taxon>Candidatus Entotheonellales</taxon>
        <taxon>Candidatus Entotheonellaceae</taxon>
        <taxon>Candidatus Entotheonella</taxon>
    </lineage>
</organism>
<accession>W4LBW8</accession>